<evidence type="ECO:0000256" key="1">
    <source>
        <dbReference type="ARBA" id="ARBA00023125"/>
    </source>
</evidence>
<evidence type="ECO:0000256" key="2">
    <source>
        <dbReference type="HAMAP-Rule" id="MF_01875"/>
    </source>
</evidence>
<keyword evidence="2" id="KW-0227">DNA damage</keyword>
<proteinExistence type="inferred from homology"/>
<comment type="subunit">
    <text evidence="2">Homodimer. Interacts with LigD.</text>
</comment>
<dbReference type="AlphaFoldDB" id="A0A538S7A7"/>
<evidence type="ECO:0000313" key="6">
    <source>
        <dbReference type="Proteomes" id="UP000316292"/>
    </source>
</evidence>
<comment type="function">
    <text evidence="2">With LigD forms a non-homologous end joining (NHEJ) DNA repair enzyme, which repairs dsDNA breaks with reduced fidelity. Binds linear dsDNA with 5'- and 3'- overhangs but not closed circular dsDNA nor ssDNA. Recruits and stimulates the ligase activity of LigD.</text>
</comment>
<comment type="similarity">
    <text evidence="2">Belongs to the prokaryotic Ku family.</text>
</comment>
<dbReference type="HAMAP" id="MF_01875">
    <property type="entry name" value="Prokaryotic_Ku"/>
    <property type="match status" value="1"/>
</dbReference>
<keyword evidence="2" id="KW-0234">DNA repair</keyword>
<feature type="compositionally biased region" description="Basic and acidic residues" evidence="3">
    <location>
        <begin position="240"/>
        <end position="252"/>
    </location>
</feature>
<dbReference type="InterPro" id="IPR016194">
    <property type="entry name" value="SPOC-like_C_dom_sf"/>
</dbReference>
<dbReference type="PANTHER" id="PTHR41251:SF1">
    <property type="entry name" value="NON-HOMOLOGOUS END JOINING PROTEIN KU"/>
    <property type="match status" value="1"/>
</dbReference>
<dbReference type="InterPro" id="IPR006164">
    <property type="entry name" value="DNA_bd_Ku70/Ku80"/>
</dbReference>
<dbReference type="EMBL" id="VBOR01000120">
    <property type="protein sequence ID" value="TMQ47240.1"/>
    <property type="molecule type" value="Genomic_DNA"/>
</dbReference>
<dbReference type="FunFam" id="2.40.290.10:FF:000004">
    <property type="entry name" value="Non-homologous end joining protein Ku"/>
    <property type="match status" value="1"/>
</dbReference>
<dbReference type="SMART" id="SM00559">
    <property type="entry name" value="Ku78"/>
    <property type="match status" value="1"/>
</dbReference>
<dbReference type="Proteomes" id="UP000316292">
    <property type="component" value="Unassembled WGS sequence"/>
</dbReference>
<dbReference type="PIRSF" id="PIRSF006493">
    <property type="entry name" value="Prok_Ku"/>
    <property type="match status" value="1"/>
</dbReference>
<accession>A0A538S7A7</accession>
<evidence type="ECO:0000259" key="4">
    <source>
        <dbReference type="SMART" id="SM00559"/>
    </source>
</evidence>
<organism evidence="5 6">
    <name type="scientific">Eiseniibacteriota bacterium</name>
    <dbReference type="NCBI Taxonomy" id="2212470"/>
    <lineage>
        <taxon>Bacteria</taxon>
        <taxon>Candidatus Eiseniibacteriota</taxon>
    </lineage>
</organism>
<reference evidence="5 6" key="1">
    <citation type="journal article" date="2019" name="Nat. Microbiol.">
        <title>Mediterranean grassland soil C-N compound turnover is dependent on rainfall and depth, and is mediated by genomically divergent microorganisms.</title>
        <authorList>
            <person name="Diamond S."/>
            <person name="Andeer P.F."/>
            <person name="Li Z."/>
            <person name="Crits-Christoph A."/>
            <person name="Burstein D."/>
            <person name="Anantharaman K."/>
            <person name="Lane K.R."/>
            <person name="Thomas B.C."/>
            <person name="Pan C."/>
            <person name="Northen T.R."/>
            <person name="Banfield J.F."/>
        </authorList>
    </citation>
    <scope>NUCLEOTIDE SEQUENCE [LARGE SCALE GENOMIC DNA]</scope>
    <source>
        <strain evidence="5">WS_1</strain>
    </source>
</reference>
<protein>
    <recommendedName>
        <fullName evidence="2">Non-homologous end joining protein Ku</fullName>
    </recommendedName>
</protein>
<dbReference type="SUPFAM" id="SSF100939">
    <property type="entry name" value="SPOC domain-like"/>
    <property type="match status" value="1"/>
</dbReference>
<dbReference type="NCBIfam" id="TIGR02772">
    <property type="entry name" value="Ku_bact"/>
    <property type="match status" value="1"/>
</dbReference>
<evidence type="ECO:0000256" key="3">
    <source>
        <dbReference type="SAM" id="MobiDB-lite"/>
    </source>
</evidence>
<dbReference type="Pfam" id="PF02735">
    <property type="entry name" value="Ku"/>
    <property type="match status" value="1"/>
</dbReference>
<feature type="region of interest" description="Disordered" evidence="3">
    <location>
        <begin position="235"/>
        <end position="290"/>
    </location>
</feature>
<dbReference type="CDD" id="cd00789">
    <property type="entry name" value="KU_like"/>
    <property type="match status" value="1"/>
</dbReference>
<dbReference type="Gene3D" id="2.40.290.10">
    <property type="match status" value="1"/>
</dbReference>
<dbReference type="GO" id="GO:0003690">
    <property type="term" value="F:double-stranded DNA binding"/>
    <property type="evidence" value="ECO:0007669"/>
    <property type="project" value="UniProtKB-UniRule"/>
</dbReference>
<sequence length="290" mass="33480">MARAFWKGSISFGLVEIPVSLQPAVQTHDLDFSLLDRKDFSPVGFKRFNKNSGRDVPREEVVRGYEYEPDEYVVLTDEEIARANVERSQTIDIVQFVERDEIDPLYYETPYYIEPLKKASKSYALLRAALEKSHRVGIARVVLRTRQRLAALLVRDEVLVLDLLRYPHELRSAEGLHVPPKSAKGAGIKETEVRMALQLIDGMTGHWDPAKYKDEYRDDVMELVRRKIKSGQTHTILEPEEIKERRPARSEVMDLMPLLKKSLAERTGGTRRSTKRRERRAPGTRRPRSA</sequence>
<gene>
    <name evidence="2" type="primary">ku</name>
    <name evidence="5" type="ORF">E6K71_10530</name>
</gene>
<dbReference type="GO" id="GO:0006310">
    <property type="term" value="P:DNA recombination"/>
    <property type="evidence" value="ECO:0007669"/>
    <property type="project" value="UniProtKB-KW"/>
</dbReference>
<feature type="domain" description="Ku" evidence="4">
    <location>
        <begin position="53"/>
        <end position="181"/>
    </location>
</feature>
<feature type="compositionally biased region" description="Basic residues" evidence="3">
    <location>
        <begin position="272"/>
        <end position="290"/>
    </location>
</feature>
<dbReference type="PANTHER" id="PTHR41251">
    <property type="entry name" value="NON-HOMOLOGOUS END JOINING PROTEIN KU"/>
    <property type="match status" value="1"/>
</dbReference>
<comment type="caution">
    <text evidence="5">The sequence shown here is derived from an EMBL/GenBank/DDBJ whole genome shotgun (WGS) entry which is preliminary data.</text>
</comment>
<dbReference type="InterPro" id="IPR009187">
    <property type="entry name" value="Prok_Ku"/>
</dbReference>
<dbReference type="GO" id="GO:0006303">
    <property type="term" value="P:double-strand break repair via nonhomologous end joining"/>
    <property type="evidence" value="ECO:0007669"/>
    <property type="project" value="UniProtKB-UniRule"/>
</dbReference>
<evidence type="ECO:0000313" key="5">
    <source>
        <dbReference type="EMBL" id="TMQ47240.1"/>
    </source>
</evidence>
<keyword evidence="2" id="KW-0233">DNA recombination</keyword>
<name>A0A538S7A7_UNCEI</name>
<keyword evidence="1 2" id="KW-0238">DNA-binding</keyword>